<evidence type="ECO:0000256" key="7">
    <source>
        <dbReference type="RuleBase" id="RU363032"/>
    </source>
</evidence>
<dbReference type="PANTHER" id="PTHR32243:SF24">
    <property type="entry name" value="DIACETYLCHITOBIOSE UPTAKE SYSTEM PERMEASE PROTEIN NGCG"/>
    <property type="match status" value="1"/>
</dbReference>
<comment type="subcellular location">
    <subcellularLocation>
        <location evidence="1 7">Cell membrane</location>
        <topology evidence="1 7">Multi-pass membrane protein</topology>
    </subcellularLocation>
</comment>
<dbReference type="AlphaFoldDB" id="A0A358HTB7"/>
<protein>
    <submittedName>
        <fullName evidence="9">Carbohydrate ABC transporter permease</fullName>
    </submittedName>
</protein>
<evidence type="ECO:0000256" key="2">
    <source>
        <dbReference type="ARBA" id="ARBA00022448"/>
    </source>
</evidence>
<evidence type="ECO:0000313" key="11">
    <source>
        <dbReference type="Proteomes" id="UP000264179"/>
    </source>
</evidence>
<keyword evidence="3" id="KW-1003">Cell membrane</keyword>
<evidence type="ECO:0000256" key="4">
    <source>
        <dbReference type="ARBA" id="ARBA00022692"/>
    </source>
</evidence>
<dbReference type="PROSITE" id="PS50928">
    <property type="entry name" value="ABC_TM1"/>
    <property type="match status" value="1"/>
</dbReference>
<feature type="transmembrane region" description="Helical" evidence="7">
    <location>
        <begin position="77"/>
        <end position="103"/>
    </location>
</feature>
<dbReference type="InterPro" id="IPR000515">
    <property type="entry name" value="MetI-like"/>
</dbReference>
<dbReference type="Gene3D" id="1.10.3720.10">
    <property type="entry name" value="MetI-like"/>
    <property type="match status" value="1"/>
</dbReference>
<name>A0A358HTB7_9PROT</name>
<dbReference type="Proteomes" id="UP000264753">
    <property type="component" value="Unassembled WGS sequence"/>
</dbReference>
<evidence type="ECO:0000313" key="9">
    <source>
        <dbReference type="EMBL" id="HBU98427.1"/>
    </source>
</evidence>
<comment type="similarity">
    <text evidence="7">Belongs to the binding-protein-dependent transport system permease family.</text>
</comment>
<keyword evidence="4 7" id="KW-0812">Transmembrane</keyword>
<reference evidence="11 12" key="1">
    <citation type="journal article" date="2018" name="Nat. Biotechnol.">
        <title>A standardized bacterial taxonomy based on genome phylogeny substantially revises the tree of life.</title>
        <authorList>
            <person name="Parks D.H."/>
            <person name="Chuvochina M."/>
            <person name="Waite D.W."/>
            <person name="Rinke C."/>
            <person name="Skarshewski A."/>
            <person name="Chaumeil P.A."/>
            <person name="Hugenholtz P."/>
        </authorList>
    </citation>
    <scope>NUCLEOTIDE SEQUENCE [LARGE SCALE GENOMIC DNA]</scope>
    <source>
        <strain evidence="9">UBA8707</strain>
        <strain evidence="10">UBA9881</strain>
    </source>
</reference>
<organism evidence="9 12">
    <name type="scientific">Thalassospira lucentensis</name>
    <dbReference type="NCBI Taxonomy" id="168935"/>
    <lineage>
        <taxon>Bacteria</taxon>
        <taxon>Pseudomonadati</taxon>
        <taxon>Pseudomonadota</taxon>
        <taxon>Alphaproteobacteria</taxon>
        <taxon>Rhodospirillales</taxon>
        <taxon>Thalassospiraceae</taxon>
        <taxon>Thalassospira</taxon>
    </lineage>
</organism>
<dbReference type="EMBL" id="DPOP01000083">
    <property type="protein sequence ID" value="HCW67452.1"/>
    <property type="molecule type" value="Genomic_DNA"/>
</dbReference>
<dbReference type="CDD" id="cd06261">
    <property type="entry name" value="TM_PBP2"/>
    <property type="match status" value="1"/>
</dbReference>
<evidence type="ECO:0000256" key="5">
    <source>
        <dbReference type="ARBA" id="ARBA00022989"/>
    </source>
</evidence>
<evidence type="ECO:0000259" key="8">
    <source>
        <dbReference type="PROSITE" id="PS50928"/>
    </source>
</evidence>
<feature type="domain" description="ABC transmembrane type-1" evidence="8">
    <location>
        <begin position="78"/>
        <end position="269"/>
    </location>
</feature>
<dbReference type="InterPro" id="IPR035906">
    <property type="entry name" value="MetI-like_sf"/>
</dbReference>
<evidence type="ECO:0000256" key="3">
    <source>
        <dbReference type="ARBA" id="ARBA00022475"/>
    </source>
</evidence>
<evidence type="ECO:0000313" key="10">
    <source>
        <dbReference type="EMBL" id="HCW67452.1"/>
    </source>
</evidence>
<dbReference type="PANTHER" id="PTHR32243">
    <property type="entry name" value="MALTOSE TRANSPORT SYSTEM PERMEASE-RELATED"/>
    <property type="match status" value="1"/>
</dbReference>
<dbReference type="GO" id="GO:0055085">
    <property type="term" value="P:transmembrane transport"/>
    <property type="evidence" value="ECO:0007669"/>
    <property type="project" value="InterPro"/>
</dbReference>
<evidence type="ECO:0000313" key="12">
    <source>
        <dbReference type="Proteomes" id="UP000264753"/>
    </source>
</evidence>
<dbReference type="GO" id="GO:0005886">
    <property type="term" value="C:plasma membrane"/>
    <property type="evidence" value="ECO:0007669"/>
    <property type="project" value="UniProtKB-SubCell"/>
</dbReference>
<evidence type="ECO:0000256" key="6">
    <source>
        <dbReference type="ARBA" id="ARBA00023136"/>
    </source>
</evidence>
<feature type="transmembrane region" description="Helical" evidence="7">
    <location>
        <begin position="21"/>
        <end position="41"/>
    </location>
</feature>
<proteinExistence type="inferred from homology"/>
<feature type="transmembrane region" description="Helical" evidence="7">
    <location>
        <begin position="190"/>
        <end position="215"/>
    </location>
</feature>
<dbReference type="SUPFAM" id="SSF161098">
    <property type="entry name" value="MetI-like"/>
    <property type="match status" value="1"/>
</dbReference>
<feature type="transmembrane region" description="Helical" evidence="7">
    <location>
        <begin position="150"/>
        <end position="169"/>
    </location>
</feature>
<dbReference type="STRING" id="168935.AUP42_11495"/>
<keyword evidence="2 7" id="KW-0813">Transport</keyword>
<keyword evidence="6 7" id="KW-0472">Membrane</keyword>
<keyword evidence="5 7" id="KW-1133">Transmembrane helix</keyword>
<dbReference type="Pfam" id="PF00528">
    <property type="entry name" value="BPD_transp_1"/>
    <property type="match status" value="1"/>
</dbReference>
<gene>
    <name evidence="9" type="ORF">DEF21_11060</name>
    <name evidence="10" type="ORF">DHR80_09660</name>
</gene>
<sequence>MMSFKNIRREDASRAVIVHGILLTYTLVALYPIFLVVINAFKTRKAIFRDPMGFPNAETFSLEGFTKVLAKSNFEVFFYNSFTVTVITIAIVLLLAAMAAWALSEYKFPGNTVLALYLAIGIMVPIRLGSVSILNLIVDLGLINTLTALVLVYVAQGLPLAIFILTEFMHQIPKDLKEAARCDGVGEFKIFFAVILPLIRPAVATVAVFTMIPIWNDLWFPLILAPGDGKQTITLGVQQFIGQYVTDWNAVLASLSLAIIPILILYLIFSRQLIRGLTSGAVK</sequence>
<comment type="caution">
    <text evidence="9">The sequence shown here is derived from an EMBL/GenBank/DDBJ whole genome shotgun (WGS) entry which is preliminary data.</text>
</comment>
<feature type="transmembrane region" description="Helical" evidence="7">
    <location>
        <begin position="250"/>
        <end position="269"/>
    </location>
</feature>
<dbReference type="EMBL" id="DOOG01000089">
    <property type="protein sequence ID" value="HBU98427.1"/>
    <property type="molecule type" value="Genomic_DNA"/>
</dbReference>
<evidence type="ECO:0000256" key="1">
    <source>
        <dbReference type="ARBA" id="ARBA00004651"/>
    </source>
</evidence>
<dbReference type="Proteomes" id="UP000264179">
    <property type="component" value="Unassembled WGS sequence"/>
</dbReference>
<accession>A0A358HTB7</accession>
<dbReference type="InterPro" id="IPR050901">
    <property type="entry name" value="BP-dep_ABC_trans_perm"/>
</dbReference>
<feature type="transmembrane region" description="Helical" evidence="7">
    <location>
        <begin position="115"/>
        <end position="138"/>
    </location>
</feature>